<keyword evidence="1" id="KW-0472">Membrane</keyword>
<protein>
    <submittedName>
        <fullName evidence="4">Interferon gamma receptor 1</fullName>
    </submittedName>
</protein>
<dbReference type="RefSeq" id="NP_001348108.1">
    <property type="nucleotide sequence ID" value="NM_001361179.1"/>
</dbReference>
<dbReference type="AlphaFoldDB" id="A0A3Q2NRR3"/>
<dbReference type="InterPro" id="IPR003961">
    <property type="entry name" value="FN3_dom"/>
</dbReference>
<reference evidence="4" key="1">
    <citation type="submission" date="2025-08" db="UniProtKB">
        <authorList>
            <consortium name="Ensembl"/>
        </authorList>
    </citation>
    <scope>IDENTIFICATION</scope>
</reference>
<dbReference type="PANTHER" id="PTHR20859">
    <property type="entry name" value="INTERFERON/INTERLEUKIN RECEPTOR"/>
    <property type="match status" value="1"/>
</dbReference>
<reference evidence="4" key="2">
    <citation type="submission" date="2025-09" db="UniProtKB">
        <authorList>
            <consortium name="Ensembl"/>
        </authorList>
    </citation>
    <scope>IDENTIFICATION</scope>
</reference>
<dbReference type="STRING" id="8078.ENSFHEP00000001750"/>
<accession>A0A3Q2NRR3</accession>
<dbReference type="InterPro" id="IPR013783">
    <property type="entry name" value="Ig-like_fold"/>
</dbReference>
<keyword evidence="1" id="KW-1133">Transmembrane helix</keyword>
<sequence length="399" mass="43843">MDGAFTALLLVICVVSSDAVQPPSNLTVSCQNLQTTVRWDYSDHQPHTIFRVTVIGSNSEGPFNTTDHQYNLTEFVWRSENHYLGFMMVTVTAIQDGSESEAVRSKSFSFSQLQTVDLKCELKFPPAKVLVTEMGSSVSFRNPLDFYNLGKTVKPRSDPVLKYTISLDGKSNFPGSCSHKDTSCKHEVPFSEDMEECVTLTGDLIFGKSHFVKFNKTEKFCSEENTADGMVVLAVVLGSIFLVVLIVAAVIIFKVQAWTMKIPSPSPDLMDMERAGQQPWYCSKPVLSPVSNFEPDERHSTHSEDDDCAGHLQRSDSGCDHRSNGYEGRACLGGSNLDLEAVGLMSEANGTDEDSADGSQSTECVSISSMEEERGAYDSRHFVQMDMGGGDMVNGYTGN</sequence>
<keyword evidence="5" id="KW-1185">Reference proteome</keyword>
<dbReference type="Ensembl" id="ENSFHET00000013363.1">
    <property type="protein sequence ID" value="ENSFHEP00000001750.1"/>
    <property type="gene ID" value="ENSFHEG00000002503.1"/>
</dbReference>
<dbReference type="CTD" id="3459"/>
<dbReference type="Gene3D" id="2.60.40.10">
    <property type="entry name" value="Immunoglobulins"/>
    <property type="match status" value="1"/>
</dbReference>
<dbReference type="PANTHER" id="PTHR20859:SF87">
    <property type="entry name" value="CYTOKINE RECEPTOR FAMILY MEMBER B13-RELATED"/>
    <property type="match status" value="1"/>
</dbReference>
<keyword evidence="2" id="KW-0732">Signal</keyword>
<evidence type="ECO:0000259" key="3">
    <source>
        <dbReference type="Pfam" id="PF01108"/>
    </source>
</evidence>
<dbReference type="GeneID" id="105931256"/>
<feature type="domain" description="Fibronectin type-III" evidence="3">
    <location>
        <begin position="7"/>
        <end position="101"/>
    </location>
</feature>
<evidence type="ECO:0000256" key="1">
    <source>
        <dbReference type="SAM" id="Phobius"/>
    </source>
</evidence>
<evidence type="ECO:0000313" key="5">
    <source>
        <dbReference type="Proteomes" id="UP000265000"/>
    </source>
</evidence>
<feature type="chain" id="PRO_5018671732" evidence="2">
    <location>
        <begin position="20"/>
        <end position="399"/>
    </location>
</feature>
<dbReference type="InterPro" id="IPR050650">
    <property type="entry name" value="Type-II_Cytokine-TF_Rcpt"/>
</dbReference>
<organism evidence="4 5">
    <name type="scientific">Fundulus heteroclitus</name>
    <name type="common">Killifish</name>
    <name type="synonym">Mummichog</name>
    <dbReference type="NCBI Taxonomy" id="8078"/>
    <lineage>
        <taxon>Eukaryota</taxon>
        <taxon>Metazoa</taxon>
        <taxon>Chordata</taxon>
        <taxon>Craniata</taxon>
        <taxon>Vertebrata</taxon>
        <taxon>Euteleostomi</taxon>
        <taxon>Actinopterygii</taxon>
        <taxon>Neopterygii</taxon>
        <taxon>Teleostei</taxon>
        <taxon>Neoteleostei</taxon>
        <taxon>Acanthomorphata</taxon>
        <taxon>Ovalentaria</taxon>
        <taxon>Atherinomorphae</taxon>
        <taxon>Cyprinodontiformes</taxon>
        <taxon>Fundulidae</taxon>
        <taxon>Fundulus</taxon>
    </lineage>
</organism>
<name>A0A3Q2NRR3_FUNHE</name>
<proteinExistence type="predicted"/>
<dbReference type="GO" id="GO:0005886">
    <property type="term" value="C:plasma membrane"/>
    <property type="evidence" value="ECO:0007669"/>
    <property type="project" value="TreeGrafter"/>
</dbReference>
<dbReference type="Pfam" id="PF01108">
    <property type="entry name" value="Tissue_fac"/>
    <property type="match status" value="1"/>
</dbReference>
<dbReference type="InterPro" id="IPR036116">
    <property type="entry name" value="FN3_sf"/>
</dbReference>
<keyword evidence="1" id="KW-0812">Transmembrane</keyword>
<feature type="transmembrane region" description="Helical" evidence="1">
    <location>
        <begin position="230"/>
        <end position="253"/>
    </location>
</feature>
<dbReference type="Proteomes" id="UP000265000">
    <property type="component" value="Unplaced"/>
</dbReference>
<dbReference type="SUPFAM" id="SSF49265">
    <property type="entry name" value="Fibronectin type III"/>
    <property type="match status" value="1"/>
</dbReference>
<dbReference type="GO" id="GO:0004896">
    <property type="term" value="F:cytokine receptor activity"/>
    <property type="evidence" value="ECO:0007669"/>
    <property type="project" value="TreeGrafter"/>
</dbReference>
<dbReference type="GeneTree" id="ENSGT00530000067736"/>
<evidence type="ECO:0000313" key="4">
    <source>
        <dbReference type="Ensembl" id="ENSFHEP00000001750.1"/>
    </source>
</evidence>
<evidence type="ECO:0000256" key="2">
    <source>
        <dbReference type="SAM" id="SignalP"/>
    </source>
</evidence>
<feature type="signal peptide" evidence="2">
    <location>
        <begin position="1"/>
        <end position="19"/>
    </location>
</feature>